<evidence type="ECO:0000313" key="7">
    <source>
        <dbReference type="EMBL" id="VFJ42520.1"/>
    </source>
</evidence>
<feature type="compositionally biased region" description="Basic residues" evidence="6">
    <location>
        <begin position="49"/>
        <end position="66"/>
    </location>
</feature>
<feature type="compositionally biased region" description="Basic and acidic residues" evidence="6">
    <location>
        <begin position="11"/>
        <end position="20"/>
    </location>
</feature>
<dbReference type="GO" id="GO:0006412">
    <property type="term" value="P:translation"/>
    <property type="evidence" value="ECO:0007669"/>
    <property type="project" value="UniProtKB-UniRule"/>
</dbReference>
<protein>
    <recommendedName>
        <fullName evidence="4 5">Large ribosomal subunit protein bL32</fullName>
    </recommendedName>
</protein>
<feature type="compositionally biased region" description="Polar residues" evidence="6">
    <location>
        <begin position="23"/>
        <end position="32"/>
    </location>
</feature>
<dbReference type="AlphaFoldDB" id="A0A450RTU8"/>
<dbReference type="GO" id="GO:0015934">
    <property type="term" value="C:large ribosomal subunit"/>
    <property type="evidence" value="ECO:0007669"/>
    <property type="project" value="InterPro"/>
</dbReference>
<dbReference type="EMBL" id="CAADEY010000001">
    <property type="protein sequence ID" value="VFJ42520.1"/>
    <property type="molecule type" value="Genomic_DNA"/>
</dbReference>
<evidence type="ECO:0000256" key="3">
    <source>
        <dbReference type="ARBA" id="ARBA00023274"/>
    </source>
</evidence>
<proteinExistence type="inferred from homology"/>
<gene>
    <name evidence="5" type="primary">rpmF</name>
    <name evidence="8" type="ORF">BECKDK2373B_GA0170837_11149</name>
    <name evidence="7" type="ORF">BECKDK2373C_GA0170839_100156</name>
</gene>
<evidence type="ECO:0000256" key="4">
    <source>
        <dbReference type="ARBA" id="ARBA00035178"/>
    </source>
</evidence>
<dbReference type="SUPFAM" id="SSF57829">
    <property type="entry name" value="Zn-binding ribosomal proteins"/>
    <property type="match status" value="1"/>
</dbReference>
<dbReference type="Pfam" id="PF01783">
    <property type="entry name" value="Ribosomal_L32p"/>
    <property type="match status" value="1"/>
</dbReference>
<evidence type="ECO:0000256" key="2">
    <source>
        <dbReference type="ARBA" id="ARBA00022980"/>
    </source>
</evidence>
<name>A0A450RTU8_9GAMM</name>
<dbReference type="NCBIfam" id="TIGR01031">
    <property type="entry name" value="rpmF_bact"/>
    <property type="match status" value="1"/>
</dbReference>
<reference evidence="7" key="1">
    <citation type="submission" date="2019-02" db="EMBL/GenBank/DDBJ databases">
        <authorList>
            <person name="Gruber-Vodicka R. H."/>
            <person name="Seah K. B. B."/>
        </authorList>
    </citation>
    <scope>NUCLEOTIDE SEQUENCE</scope>
    <source>
        <strain evidence="7">BECK_DK161</strain>
        <strain evidence="8">BECK_DK47</strain>
    </source>
</reference>
<evidence type="ECO:0000256" key="1">
    <source>
        <dbReference type="ARBA" id="ARBA00008560"/>
    </source>
</evidence>
<dbReference type="InterPro" id="IPR011332">
    <property type="entry name" value="Ribosomal_zn-bd"/>
</dbReference>
<dbReference type="InterPro" id="IPR044957">
    <property type="entry name" value="Ribosomal_bL32_bact"/>
</dbReference>
<dbReference type="PANTHER" id="PTHR35534:SF1">
    <property type="entry name" value="LARGE RIBOSOMAL SUBUNIT PROTEIN BL32"/>
    <property type="match status" value="1"/>
</dbReference>
<feature type="compositionally biased region" description="Basic residues" evidence="6">
    <location>
        <begin position="1"/>
        <end position="10"/>
    </location>
</feature>
<dbReference type="HAMAP" id="MF_00340">
    <property type="entry name" value="Ribosomal_bL32"/>
    <property type="match status" value="1"/>
</dbReference>
<comment type="similarity">
    <text evidence="1 5">Belongs to the bacterial ribosomal protein bL32 family.</text>
</comment>
<organism evidence="7">
    <name type="scientific">Candidatus Kentrum sp. DK</name>
    <dbReference type="NCBI Taxonomy" id="2126562"/>
    <lineage>
        <taxon>Bacteria</taxon>
        <taxon>Pseudomonadati</taxon>
        <taxon>Pseudomonadota</taxon>
        <taxon>Gammaproteobacteria</taxon>
        <taxon>Candidatus Kentrum</taxon>
    </lineage>
</organism>
<feature type="region of interest" description="Disordered" evidence="6">
    <location>
        <begin position="1"/>
        <end position="66"/>
    </location>
</feature>
<keyword evidence="2 5" id="KW-0689">Ribosomal protein</keyword>
<evidence type="ECO:0000313" key="8">
    <source>
        <dbReference type="EMBL" id="VFJ62686.1"/>
    </source>
</evidence>
<accession>A0A450RTU8</accession>
<evidence type="ECO:0000256" key="5">
    <source>
        <dbReference type="HAMAP-Rule" id="MF_00340"/>
    </source>
</evidence>
<dbReference type="PANTHER" id="PTHR35534">
    <property type="entry name" value="50S RIBOSOMAL PROTEIN L32"/>
    <property type="match status" value="1"/>
</dbReference>
<keyword evidence="3 5" id="KW-0687">Ribonucleoprotein</keyword>
<evidence type="ECO:0000256" key="6">
    <source>
        <dbReference type="SAM" id="MobiDB-lite"/>
    </source>
</evidence>
<dbReference type="EMBL" id="CAADEX010000114">
    <property type="protein sequence ID" value="VFJ62686.1"/>
    <property type="molecule type" value="Genomic_DNA"/>
</dbReference>
<sequence length="66" mass="7622">MAVQQKRKSSAKRDTRRAHDALTTPSISTESVTGEAHLRHHVTYQGYYRGRKVASGQKRRNRNKEE</sequence>
<dbReference type="InterPro" id="IPR002677">
    <property type="entry name" value="Ribosomal_bL32"/>
</dbReference>
<dbReference type="GO" id="GO:0003735">
    <property type="term" value="F:structural constituent of ribosome"/>
    <property type="evidence" value="ECO:0007669"/>
    <property type="project" value="InterPro"/>
</dbReference>